<dbReference type="PROSITE" id="PS50883">
    <property type="entry name" value="EAL"/>
    <property type="match status" value="1"/>
</dbReference>
<evidence type="ECO:0000313" key="4">
    <source>
        <dbReference type="EMBL" id="RJY17846.1"/>
    </source>
</evidence>
<comment type="caution">
    <text evidence="4">The sequence shown here is derived from an EMBL/GenBank/DDBJ whole genome shotgun (WGS) entry which is preliminary data.</text>
</comment>
<dbReference type="GO" id="GO:0071111">
    <property type="term" value="F:cyclic-guanylate-specific phosphodiesterase activity"/>
    <property type="evidence" value="ECO:0007669"/>
    <property type="project" value="InterPro"/>
</dbReference>
<dbReference type="SUPFAM" id="SSF141868">
    <property type="entry name" value="EAL domain-like"/>
    <property type="match status" value="1"/>
</dbReference>
<dbReference type="PANTHER" id="PTHR33121">
    <property type="entry name" value="CYCLIC DI-GMP PHOSPHODIESTERASE PDEF"/>
    <property type="match status" value="1"/>
</dbReference>
<dbReference type="SMART" id="SM00052">
    <property type="entry name" value="EAL"/>
    <property type="match status" value="1"/>
</dbReference>
<keyword evidence="1" id="KW-1133">Transmembrane helix</keyword>
<dbReference type="Proteomes" id="UP000273022">
    <property type="component" value="Unassembled WGS sequence"/>
</dbReference>
<dbReference type="Gene3D" id="3.30.70.270">
    <property type="match status" value="1"/>
</dbReference>
<dbReference type="InterPro" id="IPR050706">
    <property type="entry name" value="Cyclic-di-GMP_PDE-like"/>
</dbReference>
<feature type="domain" description="GGDEF" evidence="3">
    <location>
        <begin position="251"/>
        <end position="384"/>
    </location>
</feature>
<dbReference type="SUPFAM" id="SSF55073">
    <property type="entry name" value="Nucleotide cyclase"/>
    <property type="match status" value="1"/>
</dbReference>
<dbReference type="OrthoDB" id="5894408at2"/>
<dbReference type="CDD" id="cd01948">
    <property type="entry name" value="EAL"/>
    <property type="match status" value="1"/>
</dbReference>
<dbReference type="InterPro" id="IPR000160">
    <property type="entry name" value="GGDEF_dom"/>
</dbReference>
<evidence type="ECO:0000259" key="3">
    <source>
        <dbReference type="PROSITE" id="PS50887"/>
    </source>
</evidence>
<dbReference type="InterPro" id="IPR001633">
    <property type="entry name" value="EAL_dom"/>
</dbReference>
<dbReference type="Gene3D" id="3.20.20.450">
    <property type="entry name" value="EAL domain"/>
    <property type="match status" value="1"/>
</dbReference>
<keyword evidence="1" id="KW-0812">Transmembrane</keyword>
<feature type="domain" description="EAL" evidence="2">
    <location>
        <begin position="395"/>
        <end position="640"/>
    </location>
</feature>
<dbReference type="NCBIfam" id="NF008281">
    <property type="entry name" value="PRK11059.1"/>
    <property type="match status" value="1"/>
</dbReference>
<evidence type="ECO:0000313" key="5">
    <source>
        <dbReference type="Proteomes" id="UP000273022"/>
    </source>
</evidence>
<proteinExistence type="predicted"/>
<dbReference type="RefSeq" id="WP_121853004.1">
    <property type="nucleotide sequence ID" value="NZ_CP037952.1"/>
</dbReference>
<dbReference type="InterPro" id="IPR029787">
    <property type="entry name" value="Nucleotide_cyclase"/>
</dbReference>
<protein>
    <submittedName>
        <fullName evidence="4">RNase E specificity factor CsrD</fullName>
    </submittedName>
</protein>
<reference evidence="4 5" key="1">
    <citation type="submission" date="2018-09" db="EMBL/GenBank/DDBJ databases">
        <title>Phylogeny of the Shewanellaceae, and recommendation for two new genera, Pseudoshewanella and Parashewanella.</title>
        <authorList>
            <person name="Wang G."/>
        </authorList>
    </citation>
    <scope>NUCLEOTIDE SEQUENCE [LARGE SCALE GENOMIC DNA]</scope>
    <source>
        <strain evidence="4 5">KCTC 22492</strain>
    </source>
</reference>
<organism evidence="4 5">
    <name type="scientific">Parashewanella spongiae</name>
    <dbReference type="NCBI Taxonomy" id="342950"/>
    <lineage>
        <taxon>Bacteria</taxon>
        <taxon>Pseudomonadati</taxon>
        <taxon>Pseudomonadota</taxon>
        <taxon>Gammaproteobacteria</taxon>
        <taxon>Alteromonadales</taxon>
        <taxon>Shewanellaceae</taxon>
        <taxon>Parashewanella</taxon>
    </lineage>
</organism>
<evidence type="ECO:0000259" key="2">
    <source>
        <dbReference type="PROSITE" id="PS50883"/>
    </source>
</evidence>
<feature type="transmembrane region" description="Helical" evidence="1">
    <location>
        <begin position="135"/>
        <end position="153"/>
    </location>
</feature>
<evidence type="ECO:0000256" key="1">
    <source>
        <dbReference type="SAM" id="Phobius"/>
    </source>
</evidence>
<dbReference type="EMBL" id="QYYH01000035">
    <property type="protein sequence ID" value="RJY17846.1"/>
    <property type="molecule type" value="Genomic_DNA"/>
</dbReference>
<dbReference type="InterPro" id="IPR035919">
    <property type="entry name" value="EAL_sf"/>
</dbReference>
<dbReference type="Pfam" id="PF00563">
    <property type="entry name" value="EAL"/>
    <property type="match status" value="1"/>
</dbReference>
<dbReference type="PANTHER" id="PTHR33121:SF32">
    <property type="entry name" value="RNASE E SPECIFICITY FACTOR CSRD"/>
    <property type="match status" value="1"/>
</dbReference>
<name>A0A3A6UJX5_9GAMM</name>
<accession>A0A3A6UJX5</accession>
<dbReference type="Pfam" id="PF00990">
    <property type="entry name" value="GGDEF"/>
    <property type="match status" value="1"/>
</dbReference>
<gene>
    <name evidence="4" type="primary">csrD</name>
    <name evidence="4" type="ORF">D5R81_07340</name>
</gene>
<dbReference type="AlphaFoldDB" id="A0A3A6UJX5"/>
<feature type="transmembrane region" description="Helical" evidence="1">
    <location>
        <begin position="12"/>
        <end position="35"/>
    </location>
</feature>
<dbReference type="SMART" id="SM00267">
    <property type="entry name" value="GGDEF"/>
    <property type="match status" value="1"/>
</dbReference>
<dbReference type="InterPro" id="IPR043128">
    <property type="entry name" value="Rev_trsase/Diguanyl_cyclase"/>
</dbReference>
<keyword evidence="1" id="KW-0472">Membrane</keyword>
<sequence length="640" mass="73307">MKLTRVLTKKLASFWFFSLASVAIVFVLAAFISFFHLANRIQEQQVAELKTMLIDHHKQYESWDLETWLPPVLMSYKTISFELKENHQQHFVYQGNLTTSFTREYDLLIDEDAQLTMYLKLEAPYKLHRIDGFEVAFMLLALSLIGLFVRFGFKWLSKQLFGVEELIERGQLILEGNHNQAIEQVGNGQPKILNEAITQLLEELQDAHKERSRFDKFIRSNTFLDAETGIGNRLFLKNRLAALSNDYGMLSHGVVYFLEMEELDIVQQEIGDVAVMEFLLTCVNGIDTVLQSQANSFLARRSFNQLAIVVPQISLMESDSLAGKILNICLRLPLPEGVKADNFFHIGGAYFSVADDSNQLLEEAEMALRAAQYQGNSTWFMYDKGIVDQEFAKGSVRWRSLLEVAIEKHKFEVFVQPVVDYEESPLHLEVFGRIRESKESYIRAPQYVPMAVKCGLMPQIDRLVINMLLTQFLKQAKYRDNHYCINLSLDSILSDSFVHWLKNQLLEHRNLVKLLTFEITESIAIRHQAQIKPVFNLLAKMGASLSVDSVGQQVVGSQYLKELGVHYIKLHPSIVRQIHLRPENQLFVRSLIGSLYRTDVQLCAQGVETFEEWQTLKILGVSGGQGTLFSDIVSLYTRVA</sequence>
<keyword evidence="5" id="KW-1185">Reference proteome</keyword>
<dbReference type="PROSITE" id="PS50887">
    <property type="entry name" value="GGDEF"/>
    <property type="match status" value="1"/>
</dbReference>